<dbReference type="Pfam" id="PF05954">
    <property type="entry name" value="Phage_GPD"/>
    <property type="match status" value="1"/>
</dbReference>
<dbReference type="InterPro" id="IPR047702">
    <property type="entry name" value="VgrG-rel"/>
</dbReference>
<dbReference type="SUPFAM" id="SSF69255">
    <property type="entry name" value="gp5 N-terminal domain-like"/>
    <property type="match status" value="1"/>
</dbReference>
<reference evidence="3" key="2">
    <citation type="journal article" date="2024" name="Nature">
        <title>Anoxygenic phototroph of the Chloroflexota uses a type I reaction centre.</title>
        <authorList>
            <person name="Tsuji J.M."/>
            <person name="Shaw N.A."/>
            <person name="Nagashima S."/>
            <person name="Venkiteswaran J.J."/>
            <person name="Schiff S.L."/>
            <person name="Watanabe T."/>
            <person name="Fukui M."/>
            <person name="Hanada S."/>
            <person name="Tank M."/>
            <person name="Neufeld J.D."/>
        </authorList>
    </citation>
    <scope>NUCLEOTIDE SEQUENCE</scope>
    <source>
        <strain evidence="3">L227-S17</strain>
    </source>
</reference>
<feature type="domain" description="Gp5/Type VI secretion system Vgr protein OB-fold" evidence="1">
    <location>
        <begin position="370"/>
        <end position="447"/>
    </location>
</feature>
<sequence length="591" mass="64334">MTTEQKLNNQKTIASCHIKIGGSPVSSEIMDSIMSIEVNQTLYLPSMFTIRLHNDNLAWTDNAKFKIGNDVVISMGYGTATEVMSGEITAIELESSISSLPVLTIQGYDKLHRMQRGRFTRTFNNSKDSDLVSRLASEKGLSASASDTSIVHPYILQNNESNLEFLQRRAKRIGMELFFQDGKLNMRKHVQGSKVATLSYGEDLLTLNARISYVDNVTEVLVRGWDVKKKEAIVGKSTSATGYSSLTSNNESSAKKAFGTTKTAAVFSPVMSQSEADKVAEAIFEELSGRIMQVDGSVLGNPTLLPGKCIELAKISTTFSGTYYLTSCIHRYGIEGYITEFAASGKQANTFAEQVGGGENHWELSRGVVIGIVTNLNDPDNLGRVKIKFPWLPQADGQDIESNWARVAMPMAGNNRGFFFMPEVNDEVLVAFEQGDLQHPYIIGALWNGKDAPPELSQALSSGVVKQRLIKSKSGHIITLDESDDKPKISIVDKTGSNKIIIDSQNNTITIESKDKISITSTTKDIELKAAAGKVTLDAKEIEIKSSTNTKISATAKMEVQGLNLEMKASASAKIDGGGMTEIKGGLIKLN</sequence>
<gene>
    <name evidence="2" type="ORF">HXX08_06765</name>
    <name evidence="3" type="ORF">OZ401_000701</name>
</gene>
<reference evidence="2 4" key="1">
    <citation type="submission" date="2020-06" db="EMBL/GenBank/DDBJ databases">
        <title>Anoxygenic phototrophic Chloroflexota member uses a Type I reaction center.</title>
        <authorList>
            <person name="Tsuji J.M."/>
            <person name="Shaw N.A."/>
            <person name="Nagashima S."/>
            <person name="Venkiteswaran J."/>
            <person name="Schiff S.L."/>
            <person name="Hanada S."/>
            <person name="Tank M."/>
            <person name="Neufeld J.D."/>
        </authorList>
    </citation>
    <scope>NUCLEOTIDE SEQUENCE [LARGE SCALE GENOMIC DNA]</scope>
    <source>
        <strain evidence="2">L227-S17</strain>
    </source>
</reference>
<evidence type="ECO:0000313" key="4">
    <source>
        <dbReference type="Proteomes" id="UP000521676"/>
    </source>
</evidence>
<dbReference type="Proteomes" id="UP001431572">
    <property type="component" value="Chromosome 1"/>
</dbReference>
<dbReference type="EMBL" id="JACATZ010000001">
    <property type="protein sequence ID" value="NWJ45562.1"/>
    <property type="molecule type" value="Genomic_DNA"/>
</dbReference>
<accession>A0A8T7LZ30</accession>
<evidence type="ECO:0000259" key="1">
    <source>
        <dbReference type="Pfam" id="PF04717"/>
    </source>
</evidence>
<name>A0A8T7LZ30_9CHLR</name>
<dbReference type="RefSeq" id="WP_341469328.1">
    <property type="nucleotide sequence ID" value="NZ_CP128399.1"/>
</dbReference>
<proteinExistence type="predicted"/>
<protein>
    <submittedName>
        <fullName evidence="2">VgrG-related protein</fullName>
    </submittedName>
</protein>
<evidence type="ECO:0000313" key="5">
    <source>
        <dbReference type="Proteomes" id="UP001431572"/>
    </source>
</evidence>
<dbReference type="Gene3D" id="2.40.50.230">
    <property type="entry name" value="Gp5 N-terminal domain"/>
    <property type="match status" value="1"/>
</dbReference>
<keyword evidence="5" id="KW-1185">Reference proteome</keyword>
<dbReference type="Gene3D" id="3.55.50.10">
    <property type="entry name" value="Baseplate protein-like domains"/>
    <property type="match status" value="1"/>
</dbReference>
<dbReference type="NCBIfam" id="NF033848">
    <property type="entry name" value="VgrG_rel"/>
    <property type="match status" value="1"/>
</dbReference>
<dbReference type="Pfam" id="PF04717">
    <property type="entry name" value="Phage_base_V"/>
    <property type="match status" value="1"/>
</dbReference>
<evidence type="ECO:0000313" key="2">
    <source>
        <dbReference type="EMBL" id="NWJ45562.1"/>
    </source>
</evidence>
<evidence type="ECO:0000313" key="3">
    <source>
        <dbReference type="EMBL" id="WJW67435.1"/>
    </source>
</evidence>
<dbReference type="SUPFAM" id="SSF69279">
    <property type="entry name" value="Phage tail proteins"/>
    <property type="match status" value="1"/>
</dbReference>
<dbReference type="AlphaFoldDB" id="A0A8T7LZ30"/>
<dbReference type="InterPro" id="IPR006531">
    <property type="entry name" value="Gp5/Vgr_OB"/>
</dbReference>
<dbReference type="EMBL" id="CP128399">
    <property type="protein sequence ID" value="WJW67435.1"/>
    <property type="molecule type" value="Genomic_DNA"/>
</dbReference>
<dbReference type="InterPro" id="IPR037026">
    <property type="entry name" value="Vgr_OB-fold_dom_sf"/>
</dbReference>
<organism evidence="2 4">
    <name type="scientific">Candidatus Chlorohelix allophototropha</name>
    <dbReference type="NCBI Taxonomy" id="3003348"/>
    <lineage>
        <taxon>Bacteria</taxon>
        <taxon>Bacillati</taxon>
        <taxon>Chloroflexota</taxon>
        <taxon>Chloroflexia</taxon>
        <taxon>Candidatus Chloroheliales</taxon>
        <taxon>Candidatus Chloroheliaceae</taxon>
        <taxon>Candidatus Chlorohelix</taxon>
    </lineage>
</organism>
<dbReference type="Proteomes" id="UP000521676">
    <property type="component" value="Unassembled WGS sequence"/>
</dbReference>